<dbReference type="GO" id="GO:0005886">
    <property type="term" value="C:plasma membrane"/>
    <property type="evidence" value="ECO:0007669"/>
    <property type="project" value="Ensembl"/>
</dbReference>
<dbReference type="GO" id="GO:0001782">
    <property type="term" value="P:B cell homeostasis"/>
    <property type="evidence" value="ECO:0007669"/>
    <property type="project" value="TreeGrafter"/>
</dbReference>
<dbReference type="GO" id="GO:0005794">
    <property type="term" value="C:Golgi apparatus"/>
    <property type="evidence" value="ECO:0007669"/>
    <property type="project" value="Ensembl"/>
</dbReference>
<evidence type="ECO:0000313" key="3">
    <source>
        <dbReference type="Ensembl" id="ENSCWAP00000004605.1"/>
    </source>
</evidence>
<proteinExistence type="predicted"/>
<feature type="region of interest" description="Disordered" evidence="1">
    <location>
        <begin position="70"/>
        <end position="106"/>
    </location>
</feature>
<dbReference type="GO" id="GO:0002322">
    <property type="term" value="P:B cell proliferation involved in immune response"/>
    <property type="evidence" value="ECO:0007669"/>
    <property type="project" value="TreeGrafter"/>
</dbReference>
<feature type="compositionally biased region" description="Polar residues" evidence="1">
    <location>
        <begin position="70"/>
        <end position="84"/>
    </location>
</feature>
<accession>A0A8C3VU98</accession>
<evidence type="ECO:0000256" key="1">
    <source>
        <dbReference type="SAM" id="MobiDB-lite"/>
    </source>
</evidence>
<reference evidence="3" key="2">
    <citation type="submission" date="2025-09" db="UniProtKB">
        <authorList>
            <consortium name="Ensembl"/>
        </authorList>
    </citation>
    <scope>IDENTIFICATION</scope>
</reference>
<protein>
    <submittedName>
        <fullName evidence="3">GRB2 binding adaptor protein, transmembrane</fullName>
    </submittedName>
</protein>
<dbReference type="Ensembl" id="ENSCWAT00000004987.1">
    <property type="protein sequence ID" value="ENSCWAP00000004605.1"/>
    <property type="gene ID" value="ENSCWAG00000003574.1"/>
</dbReference>
<dbReference type="Proteomes" id="UP000694540">
    <property type="component" value="Unplaced"/>
</dbReference>
<evidence type="ECO:0000256" key="2">
    <source>
        <dbReference type="SAM" id="Phobius"/>
    </source>
</evidence>
<evidence type="ECO:0000313" key="4">
    <source>
        <dbReference type="Proteomes" id="UP000694540"/>
    </source>
</evidence>
<sequence>MLKSCGNHSVAISIGISLLLLLAICGIGCVWHWKHCNTMRFTLPKILQRRKSKRKDRTETLSQVISSRHRISVQTQDHSFSGEDTNVHDNYENLEVGPPKPKEKTDKELYENTCQTNFEEHIYGNEIPCDYYNFQDPNASEASQDEDIYILPDSC</sequence>
<dbReference type="PANTHER" id="PTHR37350:SF1">
    <property type="entry name" value="PROTEIN GAPT"/>
    <property type="match status" value="1"/>
</dbReference>
<dbReference type="PANTHER" id="PTHR37350">
    <property type="entry name" value="PROTEIN GAPT"/>
    <property type="match status" value="1"/>
</dbReference>
<name>A0A8C3VU98_9CETA</name>
<dbReference type="Pfam" id="PF11770">
    <property type="entry name" value="GAPT"/>
    <property type="match status" value="1"/>
</dbReference>
<gene>
    <name evidence="3" type="primary">GAPT</name>
</gene>
<keyword evidence="4" id="KW-1185">Reference proteome</keyword>
<dbReference type="InterPro" id="IPR021082">
    <property type="entry name" value="Protein_GAPT"/>
</dbReference>
<dbReference type="GeneTree" id="ENSGT00390000011255"/>
<dbReference type="PRINTS" id="PR02077">
    <property type="entry name" value="PROTEINGAPT"/>
</dbReference>
<dbReference type="AlphaFoldDB" id="A0A8C3VU98"/>
<feature type="transmembrane region" description="Helical" evidence="2">
    <location>
        <begin position="12"/>
        <end position="33"/>
    </location>
</feature>
<keyword evidence="2" id="KW-0812">Transmembrane</keyword>
<organism evidence="3 4">
    <name type="scientific">Catagonus wagneri</name>
    <name type="common">Chacoan peccary</name>
    <dbReference type="NCBI Taxonomy" id="51154"/>
    <lineage>
        <taxon>Eukaryota</taxon>
        <taxon>Metazoa</taxon>
        <taxon>Chordata</taxon>
        <taxon>Craniata</taxon>
        <taxon>Vertebrata</taxon>
        <taxon>Euteleostomi</taxon>
        <taxon>Mammalia</taxon>
        <taxon>Eutheria</taxon>
        <taxon>Laurasiatheria</taxon>
        <taxon>Artiodactyla</taxon>
        <taxon>Suina</taxon>
        <taxon>Tayassuidae</taxon>
        <taxon>Catagonus</taxon>
    </lineage>
</organism>
<keyword evidence="2" id="KW-0472">Membrane</keyword>
<reference evidence="3" key="1">
    <citation type="submission" date="2025-08" db="UniProtKB">
        <authorList>
            <consortium name="Ensembl"/>
        </authorList>
    </citation>
    <scope>IDENTIFICATION</scope>
</reference>
<keyword evidence="2" id="KW-1133">Transmembrane helix</keyword>